<gene>
    <name evidence="1" type="ORF">AV530_003177</name>
</gene>
<name>A0A1V4KW27_PATFA</name>
<dbReference type="STRING" id="372326.A0A1V4KW27"/>
<accession>A0A1V4KW27</accession>
<dbReference type="OrthoDB" id="8741798at2759"/>
<sequence length="134" mass="14811">MVTGFVLLRTKSSPAETFLQTEDPHRKSKLVVPRLQECSSRVAPSYIQETQREQSSLWEAGSYSSFVQGLAGQCVIRWGKDPSKEYAPEVPADTQPPIRLVVMQQGSPGTRWAKGLVSAYENSSDLPGKRTTVV</sequence>
<dbReference type="Proteomes" id="UP000190648">
    <property type="component" value="Unassembled WGS sequence"/>
</dbReference>
<dbReference type="AlphaFoldDB" id="A0A1V4KW27"/>
<protein>
    <submittedName>
        <fullName evidence="1">Uncharacterized protein</fullName>
    </submittedName>
</protein>
<evidence type="ECO:0000313" key="2">
    <source>
        <dbReference type="Proteomes" id="UP000190648"/>
    </source>
</evidence>
<reference evidence="1 2" key="1">
    <citation type="submission" date="2016-02" db="EMBL/GenBank/DDBJ databases">
        <title>Band-tailed pigeon sequencing and assembly.</title>
        <authorList>
            <person name="Soares A.E."/>
            <person name="Novak B.J."/>
            <person name="Rice E.S."/>
            <person name="O'Connell B."/>
            <person name="Chang D."/>
            <person name="Weber S."/>
            <person name="Shapiro B."/>
        </authorList>
    </citation>
    <scope>NUCLEOTIDE SEQUENCE [LARGE SCALE GENOMIC DNA]</scope>
    <source>
        <strain evidence="1">BTP2013</strain>
        <tissue evidence="1">Blood</tissue>
    </source>
</reference>
<proteinExistence type="predicted"/>
<keyword evidence="2" id="KW-1185">Reference proteome</keyword>
<evidence type="ECO:0000313" key="1">
    <source>
        <dbReference type="EMBL" id="OPJ88689.1"/>
    </source>
</evidence>
<organism evidence="1 2">
    <name type="scientific">Patagioenas fasciata monilis</name>
    <dbReference type="NCBI Taxonomy" id="372326"/>
    <lineage>
        <taxon>Eukaryota</taxon>
        <taxon>Metazoa</taxon>
        <taxon>Chordata</taxon>
        <taxon>Craniata</taxon>
        <taxon>Vertebrata</taxon>
        <taxon>Euteleostomi</taxon>
        <taxon>Archelosauria</taxon>
        <taxon>Archosauria</taxon>
        <taxon>Dinosauria</taxon>
        <taxon>Saurischia</taxon>
        <taxon>Theropoda</taxon>
        <taxon>Coelurosauria</taxon>
        <taxon>Aves</taxon>
        <taxon>Neognathae</taxon>
        <taxon>Neoaves</taxon>
        <taxon>Columbimorphae</taxon>
        <taxon>Columbiformes</taxon>
        <taxon>Columbidae</taxon>
        <taxon>Patagioenas</taxon>
    </lineage>
</organism>
<dbReference type="EMBL" id="LSYS01001520">
    <property type="protein sequence ID" value="OPJ88689.1"/>
    <property type="molecule type" value="Genomic_DNA"/>
</dbReference>
<comment type="caution">
    <text evidence="1">The sequence shown here is derived from an EMBL/GenBank/DDBJ whole genome shotgun (WGS) entry which is preliminary data.</text>
</comment>